<dbReference type="OrthoDB" id="7867818at2"/>
<dbReference type="EMBL" id="SSND01000003">
    <property type="protein sequence ID" value="THD83194.1"/>
    <property type="molecule type" value="Genomic_DNA"/>
</dbReference>
<keyword evidence="1" id="KW-0413">Isomerase</keyword>
<dbReference type="AlphaFoldDB" id="A0A4S3MLT2"/>
<proteinExistence type="predicted"/>
<evidence type="ECO:0000313" key="2">
    <source>
        <dbReference type="Proteomes" id="UP000309450"/>
    </source>
</evidence>
<protein>
    <submittedName>
        <fullName evidence="1">N-(5'-phosphoribosyl)anthranilate isomerase</fullName>
    </submittedName>
</protein>
<accession>A0A4S3MLT2</accession>
<sequence length="62" mass="7200">MALIFAAKSANGGVIRRNRFWVEKEVGLERFELEVRRRGFHMLEAGNQLIVICHNGPVRFLF</sequence>
<evidence type="ECO:0000313" key="1">
    <source>
        <dbReference type="EMBL" id="THD83194.1"/>
    </source>
</evidence>
<keyword evidence="2" id="KW-1185">Reference proteome</keyword>
<dbReference type="Proteomes" id="UP000309450">
    <property type="component" value="Unassembled WGS sequence"/>
</dbReference>
<gene>
    <name evidence="1" type="ORF">E7811_13035</name>
</gene>
<organism evidence="1 2">
    <name type="scientific">Aliigemmobacter aestuarii</name>
    <dbReference type="NCBI Taxonomy" id="1445661"/>
    <lineage>
        <taxon>Bacteria</taxon>
        <taxon>Pseudomonadati</taxon>
        <taxon>Pseudomonadota</taxon>
        <taxon>Alphaproteobacteria</taxon>
        <taxon>Rhodobacterales</taxon>
        <taxon>Paracoccaceae</taxon>
        <taxon>Aliigemmobacter</taxon>
    </lineage>
</organism>
<reference evidence="1 2" key="1">
    <citation type="submission" date="2019-04" db="EMBL/GenBank/DDBJ databases">
        <title>Draft genome sequence of Gemmobacter aestuarii sp. nov.</title>
        <authorList>
            <person name="Hameed A."/>
            <person name="Lin S.-Y."/>
            <person name="Shahina M."/>
            <person name="Lai W.-A."/>
            <person name="Young C.-C."/>
        </authorList>
    </citation>
    <scope>NUCLEOTIDE SEQUENCE [LARGE SCALE GENOMIC DNA]</scope>
    <source>
        <strain evidence="1 2">CC-PW-75</strain>
    </source>
</reference>
<comment type="caution">
    <text evidence="1">The sequence shown here is derived from an EMBL/GenBank/DDBJ whole genome shotgun (WGS) entry which is preliminary data.</text>
</comment>
<dbReference type="GO" id="GO:0016853">
    <property type="term" value="F:isomerase activity"/>
    <property type="evidence" value="ECO:0007669"/>
    <property type="project" value="UniProtKB-KW"/>
</dbReference>
<name>A0A4S3MLT2_9RHOB</name>